<protein>
    <recommendedName>
        <fullName evidence="3">Neuromedin-S</fullName>
    </recommendedName>
</protein>
<dbReference type="Proteomes" id="UP001652641">
    <property type="component" value="Chromosome 16"/>
</dbReference>
<feature type="compositionally biased region" description="Pro residues" evidence="7">
    <location>
        <begin position="96"/>
        <end position="108"/>
    </location>
</feature>
<organism evidence="8 9">
    <name type="scientific">Vulpes vulpes</name>
    <name type="common">Red fox</name>
    <dbReference type="NCBI Taxonomy" id="9627"/>
    <lineage>
        <taxon>Eukaryota</taxon>
        <taxon>Metazoa</taxon>
        <taxon>Chordata</taxon>
        <taxon>Craniata</taxon>
        <taxon>Vertebrata</taxon>
        <taxon>Euteleostomi</taxon>
        <taxon>Mammalia</taxon>
        <taxon>Eutheria</taxon>
        <taxon>Laurasiatheria</taxon>
        <taxon>Carnivora</taxon>
        <taxon>Caniformia</taxon>
        <taxon>Canidae</taxon>
        <taxon>Vulpes</taxon>
    </lineage>
</organism>
<feature type="compositionally biased region" description="Basic and acidic residues" evidence="7">
    <location>
        <begin position="19"/>
        <end position="29"/>
    </location>
</feature>
<dbReference type="RefSeq" id="XP_072597620.1">
    <property type="nucleotide sequence ID" value="XM_072741519.1"/>
</dbReference>
<feature type="region of interest" description="Disordered" evidence="7">
    <location>
        <begin position="1"/>
        <end position="244"/>
    </location>
</feature>
<keyword evidence="8" id="KW-1185">Reference proteome</keyword>
<evidence type="ECO:0000256" key="7">
    <source>
        <dbReference type="SAM" id="MobiDB-lite"/>
    </source>
</evidence>
<dbReference type="GeneID" id="112915156"/>
<dbReference type="PANTHER" id="PTHR32414:SF2">
    <property type="entry name" value="NEUROMEDIN-S"/>
    <property type="match status" value="1"/>
</dbReference>
<dbReference type="InterPro" id="IPR018070">
    <property type="entry name" value="Neuromedin-U_amidation-site"/>
</dbReference>
<sequence length="340" mass="37442">MSDLRANRTSQRGAQVTQTHRDGAHKETPARPVRVGAAALRDPQPARPQLTLRGAGARRGPRAPPRRRRRSSARASRAWPGAERAGAPRPGSAGGPPRPEASAPPPAASAPRPARPGMWRRRAGRRKPGARGPLPGASPPPPPAAAPARLRAPPPAPPPARARPRLPPPARARPRRRPHGARACRGRAGRRGGGAPAPRRSFRLPNKLRPRKLHRDVRPNLMPPDLHPEKTGSPRPLADPPDGLDITQLEDNQDIYKRFLFHYSRTQEPTHPVKSGFPPVHPLMRLAAQLANRRMRRFLQPLDSRTAAVDFTKKDHTATWGRPFFLFRPRNGRNTEDNTL</sequence>
<comment type="similarity">
    <text evidence="2">Belongs to the NmU family.</text>
</comment>
<dbReference type="PROSITE" id="PS00967">
    <property type="entry name" value="NMU"/>
    <property type="match status" value="1"/>
</dbReference>
<feature type="compositionally biased region" description="Basic residues" evidence="7">
    <location>
        <begin position="172"/>
        <end position="190"/>
    </location>
</feature>
<dbReference type="PANTHER" id="PTHR32414">
    <property type="entry name" value="NEUROMEDIN-S"/>
    <property type="match status" value="1"/>
</dbReference>
<feature type="compositionally biased region" description="Pro residues" evidence="7">
    <location>
        <begin position="152"/>
        <end position="171"/>
    </location>
</feature>
<evidence type="ECO:0000313" key="8">
    <source>
        <dbReference type="Proteomes" id="UP001652641"/>
    </source>
</evidence>
<name>A0ABM4Z506_VULVU</name>
<gene>
    <name evidence="9" type="primary">NMS</name>
</gene>
<feature type="compositionally biased region" description="Polar residues" evidence="7">
    <location>
        <begin position="7"/>
        <end position="18"/>
    </location>
</feature>
<evidence type="ECO:0000313" key="9">
    <source>
        <dbReference type="RefSeq" id="XP_072597620.1"/>
    </source>
</evidence>
<keyword evidence="6" id="KW-0027">Amidation</keyword>
<reference evidence="9" key="1">
    <citation type="submission" date="2025-08" db="UniProtKB">
        <authorList>
            <consortium name="RefSeq"/>
        </authorList>
    </citation>
    <scope>IDENTIFICATION</scope>
    <source>
        <tissue evidence="9">Cell line</tissue>
    </source>
</reference>
<keyword evidence="5" id="KW-0732">Signal</keyword>
<evidence type="ECO:0000256" key="5">
    <source>
        <dbReference type="ARBA" id="ARBA00022729"/>
    </source>
</evidence>
<feature type="compositionally biased region" description="Basic residues" evidence="7">
    <location>
        <begin position="59"/>
        <end position="72"/>
    </location>
</feature>
<evidence type="ECO:0000256" key="2">
    <source>
        <dbReference type="ARBA" id="ARBA00009957"/>
    </source>
</evidence>
<evidence type="ECO:0000256" key="3">
    <source>
        <dbReference type="ARBA" id="ARBA00013514"/>
    </source>
</evidence>
<feature type="compositionally biased region" description="Low complexity" evidence="7">
    <location>
        <begin position="73"/>
        <end position="91"/>
    </location>
</feature>
<evidence type="ECO:0000256" key="6">
    <source>
        <dbReference type="ARBA" id="ARBA00022815"/>
    </source>
</evidence>
<comment type="subcellular location">
    <subcellularLocation>
        <location evidence="1">Secreted</location>
    </subcellularLocation>
</comment>
<feature type="compositionally biased region" description="Pro residues" evidence="7">
    <location>
        <begin position="136"/>
        <end position="145"/>
    </location>
</feature>
<proteinExistence type="inferred from homology"/>
<dbReference type="InterPro" id="IPR043253">
    <property type="entry name" value="NmS"/>
</dbReference>
<feature type="compositionally biased region" description="Basic residues" evidence="7">
    <location>
        <begin position="200"/>
        <end position="215"/>
    </location>
</feature>
<evidence type="ECO:0000256" key="1">
    <source>
        <dbReference type="ARBA" id="ARBA00004613"/>
    </source>
</evidence>
<keyword evidence="4" id="KW-0964">Secreted</keyword>
<evidence type="ECO:0000256" key="4">
    <source>
        <dbReference type="ARBA" id="ARBA00022525"/>
    </source>
</evidence>
<accession>A0ABM4Z506</accession>
<feature type="compositionally biased region" description="Basic residues" evidence="7">
    <location>
        <begin position="118"/>
        <end position="129"/>
    </location>
</feature>